<evidence type="ECO:0000313" key="2">
    <source>
        <dbReference type="EMBL" id="CAE6465704.1"/>
    </source>
</evidence>
<organism evidence="2 3">
    <name type="scientific">Rhizoctonia solani</name>
    <dbReference type="NCBI Taxonomy" id="456999"/>
    <lineage>
        <taxon>Eukaryota</taxon>
        <taxon>Fungi</taxon>
        <taxon>Dikarya</taxon>
        <taxon>Basidiomycota</taxon>
        <taxon>Agaricomycotina</taxon>
        <taxon>Agaricomycetes</taxon>
        <taxon>Cantharellales</taxon>
        <taxon>Ceratobasidiaceae</taxon>
        <taxon>Rhizoctonia</taxon>
    </lineage>
</organism>
<protein>
    <submittedName>
        <fullName evidence="2">Uncharacterized protein</fullName>
    </submittedName>
</protein>
<dbReference type="EMBL" id="CAJMWT010003185">
    <property type="protein sequence ID" value="CAE6465704.1"/>
    <property type="molecule type" value="Genomic_DNA"/>
</dbReference>
<comment type="caution">
    <text evidence="2">The sequence shown here is derived from an EMBL/GenBank/DDBJ whole genome shotgun (WGS) entry which is preliminary data.</text>
</comment>
<reference evidence="2" key="1">
    <citation type="submission" date="2021-01" db="EMBL/GenBank/DDBJ databases">
        <authorList>
            <person name="Kaushik A."/>
        </authorList>
    </citation>
    <scope>NUCLEOTIDE SEQUENCE</scope>
    <source>
        <strain evidence="2">AG2-2IIIB</strain>
    </source>
</reference>
<gene>
    <name evidence="2" type="ORF">RDB_LOCUS101046</name>
</gene>
<proteinExistence type="predicted"/>
<feature type="region of interest" description="Disordered" evidence="1">
    <location>
        <begin position="157"/>
        <end position="177"/>
    </location>
</feature>
<accession>A0A8H3BUI8</accession>
<dbReference type="AlphaFoldDB" id="A0A8H3BUI8"/>
<name>A0A8H3BUI8_9AGAM</name>
<sequence length="177" mass="20464">MTESQPDYMIETGNGNCPQKIDYWCYIERRSHLVQFAARLGLTKENELLMIAIEQAYTFIYSNYELEDQVLLYFYLTEMYSDHNLKAAEILIKHLQNGTCPGNSSESQPSSGSNVPPMQIPIQQVTPLLNFVEQTLISVFKWHCGYGWSGSKRDVQGERRAQVKIPTQNRTHHMRDL</sequence>
<dbReference type="Proteomes" id="UP000663843">
    <property type="component" value="Unassembled WGS sequence"/>
</dbReference>
<evidence type="ECO:0000256" key="1">
    <source>
        <dbReference type="SAM" id="MobiDB-lite"/>
    </source>
</evidence>
<evidence type="ECO:0000313" key="3">
    <source>
        <dbReference type="Proteomes" id="UP000663843"/>
    </source>
</evidence>